<reference evidence="10 11" key="1">
    <citation type="submission" date="2009-10" db="EMBL/GenBank/DDBJ databases">
        <title>Complete sequence of chromosome of Ammonifex degensii KC4.</title>
        <authorList>
            <consortium name="US DOE Joint Genome Institute"/>
            <person name="Kerfeld C."/>
            <person name="Goodner B."/>
            <person name="Huber H."/>
            <person name="Stetter K."/>
            <person name="Lucas S."/>
            <person name="Copeland A."/>
            <person name="Lapidus A."/>
            <person name="Glavina del Rio T."/>
            <person name="Dalin E."/>
            <person name="Tice H."/>
            <person name="Bruce D."/>
            <person name="Goodwin L."/>
            <person name="Pitluck S."/>
            <person name="Saunders E."/>
            <person name="Brettin T."/>
            <person name="Detter J.C."/>
            <person name="Han C."/>
            <person name="Larimer F."/>
            <person name="Land M."/>
            <person name="Hauser L."/>
            <person name="Kyrpides N."/>
            <person name="Ovchinnikova G."/>
            <person name="Richardson P."/>
        </authorList>
    </citation>
    <scope>NUCLEOTIDE SEQUENCE [LARGE SCALE GENOMIC DNA]</scope>
    <source>
        <strain evidence="11">DSM 10501 / KC4</strain>
    </source>
</reference>
<dbReference type="Gene3D" id="3.50.50.60">
    <property type="entry name" value="FAD/NAD(P)-binding domain"/>
    <property type="match status" value="2"/>
</dbReference>
<dbReference type="PROSITE" id="PS00573">
    <property type="entry name" value="PYRIDINE_REDOX_2"/>
    <property type="match status" value="1"/>
</dbReference>
<dbReference type="GO" id="GO:0019430">
    <property type="term" value="P:removal of superoxide radicals"/>
    <property type="evidence" value="ECO:0007669"/>
    <property type="project" value="UniProtKB-UniRule"/>
</dbReference>
<keyword evidence="5" id="KW-1015">Disulfide bond</keyword>
<keyword evidence="3 7" id="KW-0274">FAD</keyword>
<comment type="similarity">
    <text evidence="1 7">Belongs to the class-II pyridine nucleotide-disulfide oxidoreductase family.</text>
</comment>
<name>C9R9M0_AMMDK</name>
<dbReference type="RefSeq" id="WP_015739876.1">
    <property type="nucleotide sequence ID" value="NC_013385.1"/>
</dbReference>
<evidence type="ECO:0000256" key="1">
    <source>
        <dbReference type="ARBA" id="ARBA00009333"/>
    </source>
</evidence>
<evidence type="ECO:0000256" key="7">
    <source>
        <dbReference type="RuleBase" id="RU003880"/>
    </source>
</evidence>
<dbReference type="SUPFAM" id="SSF51905">
    <property type="entry name" value="FAD/NAD(P)-binding domain"/>
    <property type="match status" value="1"/>
</dbReference>
<dbReference type="InterPro" id="IPR050097">
    <property type="entry name" value="Ferredoxin-NADP_redctase_2"/>
</dbReference>
<evidence type="ECO:0000313" key="10">
    <source>
        <dbReference type="EMBL" id="ACX52999.1"/>
    </source>
</evidence>
<dbReference type="KEGG" id="adg:Adeg_1919"/>
<keyword evidence="11" id="KW-1185">Reference proteome</keyword>
<protein>
    <recommendedName>
        <fullName evidence="7">Thioredoxin reductase</fullName>
        <ecNumber evidence="7">1.8.1.9</ecNumber>
    </recommendedName>
</protein>
<dbReference type="OrthoDB" id="9806179at2"/>
<dbReference type="Proteomes" id="UP000002620">
    <property type="component" value="Chromosome"/>
</dbReference>
<keyword evidence="6 7" id="KW-0676">Redox-active center</keyword>
<evidence type="ECO:0000259" key="9">
    <source>
        <dbReference type="Pfam" id="PF07992"/>
    </source>
</evidence>
<evidence type="ECO:0000256" key="4">
    <source>
        <dbReference type="ARBA" id="ARBA00023002"/>
    </source>
</evidence>
<comment type="cofactor">
    <cofactor evidence="8">
        <name>FAD</name>
        <dbReference type="ChEBI" id="CHEBI:57692"/>
    </cofactor>
    <text evidence="8">Binds 1 FAD per subunit.</text>
</comment>
<comment type="subunit">
    <text evidence="7">Homodimer.</text>
</comment>
<evidence type="ECO:0000256" key="3">
    <source>
        <dbReference type="ARBA" id="ARBA00022827"/>
    </source>
</evidence>
<sequence length="306" mass="33120">MTYDLVIVGGGPAGLTAGIYAARAKIQALIVERALAGGKLASVDLIENYPGFPEPISGAELSSRMEEQVRRLGVPIKNADVAEVKVLPDGFVLRTRDEEITAKTVIWATGSGPSPLGVPGEDRLRGRGVSYCAICDGFFFRDQEVAVVGGGDSAVQEALYLTRFVKKVYLIHRRDTFRATPILLEQLEANPKIEKIVNTVVKEIKGEEGVTGLELEEVTTGRQSFLPVSGVFIYVGVKPASHLVQDLVDLDRHGYIITDEKMATRTPGLFAAGDVRQKPLRQIVTAVADGAIAAMSAERYLRERKG</sequence>
<evidence type="ECO:0000256" key="6">
    <source>
        <dbReference type="ARBA" id="ARBA00023284"/>
    </source>
</evidence>
<dbReference type="NCBIfam" id="TIGR01292">
    <property type="entry name" value="TRX_reduct"/>
    <property type="match status" value="1"/>
</dbReference>
<dbReference type="PRINTS" id="PR00368">
    <property type="entry name" value="FADPNR"/>
</dbReference>
<evidence type="ECO:0000313" key="11">
    <source>
        <dbReference type="Proteomes" id="UP000002620"/>
    </source>
</evidence>
<gene>
    <name evidence="10" type="ordered locus">Adeg_1919</name>
</gene>
<comment type="catalytic activity">
    <reaction evidence="7">
        <text>[thioredoxin]-dithiol + NADP(+) = [thioredoxin]-disulfide + NADPH + H(+)</text>
        <dbReference type="Rhea" id="RHEA:20345"/>
        <dbReference type="Rhea" id="RHEA-COMP:10698"/>
        <dbReference type="Rhea" id="RHEA-COMP:10700"/>
        <dbReference type="ChEBI" id="CHEBI:15378"/>
        <dbReference type="ChEBI" id="CHEBI:29950"/>
        <dbReference type="ChEBI" id="CHEBI:50058"/>
        <dbReference type="ChEBI" id="CHEBI:57783"/>
        <dbReference type="ChEBI" id="CHEBI:58349"/>
        <dbReference type="EC" id="1.8.1.9"/>
    </reaction>
</comment>
<keyword evidence="4 7" id="KW-0560">Oxidoreductase</keyword>
<dbReference type="PANTHER" id="PTHR48105">
    <property type="entry name" value="THIOREDOXIN REDUCTASE 1-RELATED-RELATED"/>
    <property type="match status" value="1"/>
</dbReference>
<accession>C9R9M0</accession>
<dbReference type="InterPro" id="IPR008255">
    <property type="entry name" value="Pyr_nucl-diS_OxRdtase_2_AS"/>
</dbReference>
<dbReference type="eggNOG" id="COG0492">
    <property type="taxonomic scope" value="Bacteria"/>
</dbReference>
<feature type="domain" description="FAD/NAD(P)-binding" evidence="9">
    <location>
        <begin position="3"/>
        <end position="290"/>
    </location>
</feature>
<keyword evidence="2 7" id="KW-0285">Flavoprotein</keyword>
<keyword evidence="8" id="KW-0521">NADP</keyword>
<dbReference type="AlphaFoldDB" id="C9R9M0"/>
<dbReference type="Pfam" id="PF07992">
    <property type="entry name" value="Pyr_redox_2"/>
    <property type="match status" value="1"/>
</dbReference>
<dbReference type="InterPro" id="IPR036188">
    <property type="entry name" value="FAD/NAD-bd_sf"/>
</dbReference>
<dbReference type="GO" id="GO:0005737">
    <property type="term" value="C:cytoplasm"/>
    <property type="evidence" value="ECO:0007669"/>
    <property type="project" value="InterPro"/>
</dbReference>
<dbReference type="EC" id="1.8.1.9" evidence="7"/>
<dbReference type="HOGENOM" id="CLU_031864_5_3_9"/>
<dbReference type="InterPro" id="IPR023753">
    <property type="entry name" value="FAD/NAD-binding_dom"/>
</dbReference>
<dbReference type="GO" id="GO:0004791">
    <property type="term" value="F:thioredoxin-disulfide reductase (NADPH) activity"/>
    <property type="evidence" value="ECO:0007669"/>
    <property type="project" value="UniProtKB-UniRule"/>
</dbReference>
<evidence type="ECO:0000256" key="2">
    <source>
        <dbReference type="ARBA" id="ARBA00022630"/>
    </source>
</evidence>
<organism evidence="10 11">
    <name type="scientific">Ammonifex degensii (strain DSM 10501 / KC4)</name>
    <dbReference type="NCBI Taxonomy" id="429009"/>
    <lineage>
        <taxon>Bacteria</taxon>
        <taxon>Bacillati</taxon>
        <taxon>Bacillota</taxon>
        <taxon>Clostridia</taxon>
        <taxon>Thermoanaerobacterales</taxon>
        <taxon>Thermoanaerobacteraceae</taxon>
        <taxon>Ammonifex</taxon>
    </lineage>
</organism>
<dbReference type="InterPro" id="IPR005982">
    <property type="entry name" value="Thioredox_Rdtase"/>
</dbReference>
<evidence type="ECO:0000256" key="8">
    <source>
        <dbReference type="RuleBase" id="RU003881"/>
    </source>
</evidence>
<proteinExistence type="inferred from homology"/>
<evidence type="ECO:0000256" key="5">
    <source>
        <dbReference type="ARBA" id="ARBA00023157"/>
    </source>
</evidence>
<dbReference type="PRINTS" id="PR00469">
    <property type="entry name" value="PNDRDTASEII"/>
</dbReference>
<dbReference type="EMBL" id="CP001785">
    <property type="protein sequence ID" value="ACX52999.1"/>
    <property type="molecule type" value="Genomic_DNA"/>
</dbReference>
<dbReference type="STRING" id="429009.Adeg_1919"/>